<reference evidence="6 7" key="1">
    <citation type="journal article" date="2016" name="Nat. Biotechnol.">
        <title>Measurement of bacterial replication rates in microbial communities.</title>
        <authorList>
            <person name="Brown C.T."/>
            <person name="Olm M.R."/>
            <person name="Thomas B.C."/>
            <person name="Banfield J.F."/>
        </authorList>
    </citation>
    <scope>NUCLEOTIDE SEQUENCE [LARGE SCALE GENOMIC DNA]</scope>
    <source>
        <strain evidence="6">46_33</strain>
    </source>
</reference>
<dbReference type="Pfam" id="PF00753">
    <property type="entry name" value="Lactamase_B"/>
    <property type="match status" value="1"/>
</dbReference>
<comment type="caution">
    <text evidence="6">The sequence shown here is derived from an EMBL/GenBank/DDBJ whole genome shotgun (WGS) entry which is preliminary data.</text>
</comment>
<sequence>MKIYHVEAGMLATNCYFAVNETIGEGVIFDPGGDYPTIKRMIEQAKAKVVAIVLTHGHSDHIGALAELRKATGAPVYIGEDDADCLTQPNRNLSFFIGEELKNEPADHLVHDGDVLELAGMKFEAFATPGHTKGGFCYYYAPGKVVFAGDTIFCESIGRTDLPGGSYRALIQSIKTKLMVLDDDVKLLPGHGPTTAVGWERRRNPFLQ</sequence>
<evidence type="ECO:0000256" key="3">
    <source>
        <dbReference type="ARBA" id="ARBA00022801"/>
    </source>
</evidence>
<dbReference type="GO" id="GO:0046872">
    <property type="term" value="F:metal ion binding"/>
    <property type="evidence" value="ECO:0007669"/>
    <property type="project" value="UniProtKB-KW"/>
</dbReference>
<dbReference type="PANTHER" id="PTHR46233:SF3">
    <property type="entry name" value="HYDROXYACYLGLUTATHIONE HYDROLASE GLOC"/>
    <property type="match status" value="1"/>
</dbReference>
<evidence type="ECO:0000256" key="2">
    <source>
        <dbReference type="ARBA" id="ARBA00022723"/>
    </source>
</evidence>
<organism evidence="6 7">
    <name type="scientific">Phascolarctobacterium succinatutens</name>
    <dbReference type="NCBI Taxonomy" id="626940"/>
    <lineage>
        <taxon>Bacteria</taxon>
        <taxon>Bacillati</taxon>
        <taxon>Bacillota</taxon>
        <taxon>Negativicutes</taxon>
        <taxon>Acidaminococcales</taxon>
        <taxon>Acidaminococcaceae</taxon>
        <taxon>Phascolarctobacterium</taxon>
    </lineage>
</organism>
<dbReference type="PANTHER" id="PTHR46233">
    <property type="entry name" value="HYDROXYACYLGLUTATHIONE HYDROLASE GLOC"/>
    <property type="match status" value="1"/>
</dbReference>
<dbReference type="Gene3D" id="3.60.15.10">
    <property type="entry name" value="Ribonuclease Z/Hydroxyacylglutathione hydrolase-like"/>
    <property type="match status" value="1"/>
</dbReference>
<dbReference type="SMART" id="SM00849">
    <property type="entry name" value="Lactamase_B"/>
    <property type="match status" value="1"/>
</dbReference>
<comment type="cofactor">
    <cofactor evidence="1">
        <name>Zn(2+)</name>
        <dbReference type="ChEBI" id="CHEBI:29105"/>
    </cofactor>
</comment>
<evidence type="ECO:0000313" key="6">
    <source>
        <dbReference type="EMBL" id="OLA38243.1"/>
    </source>
</evidence>
<dbReference type="GO" id="GO:0016787">
    <property type="term" value="F:hydrolase activity"/>
    <property type="evidence" value="ECO:0007669"/>
    <property type="project" value="UniProtKB-KW"/>
</dbReference>
<dbReference type="InterPro" id="IPR036866">
    <property type="entry name" value="RibonucZ/Hydroxyglut_hydro"/>
</dbReference>
<dbReference type="InterPro" id="IPR051453">
    <property type="entry name" value="MBL_Glyoxalase_II"/>
</dbReference>
<keyword evidence="4" id="KW-0862">Zinc</keyword>
<dbReference type="AlphaFoldDB" id="A0A1Q6R790"/>
<dbReference type="RefSeq" id="WP_299824414.1">
    <property type="nucleotide sequence ID" value="NZ_JAXXBF010000046.1"/>
</dbReference>
<gene>
    <name evidence="6" type="ORF">BHW43_03890</name>
</gene>
<accession>A0A1Q6R790</accession>
<keyword evidence="3 6" id="KW-0378">Hydrolase</keyword>
<evidence type="ECO:0000259" key="5">
    <source>
        <dbReference type="SMART" id="SM00849"/>
    </source>
</evidence>
<dbReference type="EMBL" id="MNTG01000024">
    <property type="protein sequence ID" value="OLA38243.1"/>
    <property type="molecule type" value="Genomic_DNA"/>
</dbReference>
<dbReference type="SUPFAM" id="SSF56281">
    <property type="entry name" value="Metallo-hydrolase/oxidoreductase"/>
    <property type="match status" value="1"/>
</dbReference>
<dbReference type="InterPro" id="IPR001279">
    <property type="entry name" value="Metallo-B-lactamas"/>
</dbReference>
<dbReference type="STRING" id="626940.BHW43_03890"/>
<evidence type="ECO:0000313" key="7">
    <source>
        <dbReference type="Proteomes" id="UP000186777"/>
    </source>
</evidence>
<name>A0A1Q6R790_9FIRM</name>
<keyword evidence="2" id="KW-0479">Metal-binding</keyword>
<protein>
    <submittedName>
        <fullName evidence="6">MBL fold metallo-hydrolase</fullName>
    </submittedName>
</protein>
<proteinExistence type="predicted"/>
<dbReference type="CDD" id="cd06262">
    <property type="entry name" value="metallo-hydrolase-like_MBL-fold"/>
    <property type="match status" value="1"/>
</dbReference>
<dbReference type="Proteomes" id="UP000186777">
    <property type="component" value="Unassembled WGS sequence"/>
</dbReference>
<evidence type="ECO:0000256" key="1">
    <source>
        <dbReference type="ARBA" id="ARBA00001947"/>
    </source>
</evidence>
<evidence type="ECO:0000256" key="4">
    <source>
        <dbReference type="ARBA" id="ARBA00022833"/>
    </source>
</evidence>
<feature type="domain" description="Metallo-beta-lactamase" evidence="5">
    <location>
        <begin position="12"/>
        <end position="191"/>
    </location>
</feature>